<dbReference type="OrthoDB" id="9813903at2"/>
<evidence type="ECO:0000313" key="5">
    <source>
        <dbReference type="Proteomes" id="UP000199391"/>
    </source>
</evidence>
<dbReference type="EC" id="2.7.7.65" evidence="1"/>
<dbReference type="PANTHER" id="PTHR45138:SF9">
    <property type="entry name" value="DIGUANYLATE CYCLASE DGCM-RELATED"/>
    <property type="match status" value="1"/>
</dbReference>
<feature type="domain" description="GGDEF" evidence="3">
    <location>
        <begin position="238"/>
        <end position="378"/>
    </location>
</feature>
<reference evidence="5" key="1">
    <citation type="submission" date="2016-10" db="EMBL/GenBank/DDBJ databases">
        <authorList>
            <person name="Varghese N."/>
            <person name="Submissions S."/>
        </authorList>
    </citation>
    <scope>NUCLEOTIDE SEQUENCE [LARGE SCALE GENOMIC DNA]</scope>
    <source>
        <strain evidence="5">CGMCC 1.11014</strain>
    </source>
</reference>
<dbReference type="GO" id="GO:0005886">
    <property type="term" value="C:plasma membrane"/>
    <property type="evidence" value="ECO:0007669"/>
    <property type="project" value="TreeGrafter"/>
</dbReference>
<dbReference type="NCBIfam" id="TIGR00254">
    <property type="entry name" value="GGDEF"/>
    <property type="match status" value="1"/>
</dbReference>
<dbReference type="CDD" id="cd01949">
    <property type="entry name" value="GGDEF"/>
    <property type="match status" value="1"/>
</dbReference>
<comment type="catalytic activity">
    <reaction evidence="2">
        <text>2 GTP = 3',3'-c-di-GMP + 2 diphosphate</text>
        <dbReference type="Rhea" id="RHEA:24898"/>
        <dbReference type="ChEBI" id="CHEBI:33019"/>
        <dbReference type="ChEBI" id="CHEBI:37565"/>
        <dbReference type="ChEBI" id="CHEBI:58805"/>
        <dbReference type="EC" id="2.7.7.65"/>
    </reaction>
</comment>
<dbReference type="Gene3D" id="3.30.70.270">
    <property type="match status" value="1"/>
</dbReference>
<dbReference type="PROSITE" id="PS50887">
    <property type="entry name" value="GGDEF"/>
    <property type="match status" value="1"/>
</dbReference>
<dbReference type="EMBL" id="FPBO01000016">
    <property type="protein sequence ID" value="SFU95497.1"/>
    <property type="molecule type" value="Genomic_DNA"/>
</dbReference>
<dbReference type="SUPFAM" id="SSF55073">
    <property type="entry name" value="Nucleotide cyclase"/>
    <property type="match status" value="1"/>
</dbReference>
<dbReference type="GO" id="GO:1902201">
    <property type="term" value="P:negative regulation of bacterial-type flagellum-dependent cell motility"/>
    <property type="evidence" value="ECO:0007669"/>
    <property type="project" value="TreeGrafter"/>
</dbReference>
<dbReference type="InterPro" id="IPR000160">
    <property type="entry name" value="GGDEF_dom"/>
</dbReference>
<dbReference type="InterPro" id="IPR007435">
    <property type="entry name" value="DUF484"/>
</dbReference>
<dbReference type="Pfam" id="PF00990">
    <property type="entry name" value="GGDEF"/>
    <property type="match status" value="1"/>
</dbReference>
<sequence>MTQITTPELAELVAENQALRSRMAYLLEQAERNHSIMMRHQAFDLEIVGSSTFPELVGAIFRNLPIVSDLDAVTLTLMDEGADIMTVMAKLGVDFAAFPDLTFVDNVEALGFDLGRRNAYTPPPKPQLCMFDPARHCHAFPDAPARLQSVALVPLLRNKRIIGSLNLGSVDPARFTPSLGTDFVEHMASIIAICLENVISNEMLKYIGLTDSLTGVYNRRYLDRRLLEEISRARRQDYDISVMYLDIDHFKRVNDTVGHHGGDEVLREVAARIKAELRLSDALARFGGEEFVVLLINANLDSASFVAERIRASIAASMIEVSPSVRVSVTASVGVACLDRRDNGATVDAAAAELIAQADSALYQAKDSGRNRIVSFRPAA</sequence>
<dbReference type="SMART" id="SM00267">
    <property type="entry name" value="GGDEF"/>
    <property type="match status" value="1"/>
</dbReference>
<dbReference type="STRING" id="1035707.SAMN05216552_101683"/>
<dbReference type="Proteomes" id="UP000199391">
    <property type="component" value="Unassembled WGS sequence"/>
</dbReference>
<dbReference type="FunFam" id="3.30.70.270:FF:000001">
    <property type="entry name" value="Diguanylate cyclase domain protein"/>
    <property type="match status" value="1"/>
</dbReference>
<dbReference type="InterPro" id="IPR029787">
    <property type="entry name" value="Nucleotide_cyclase"/>
</dbReference>
<dbReference type="InterPro" id="IPR043128">
    <property type="entry name" value="Rev_trsase/Diguanyl_cyclase"/>
</dbReference>
<proteinExistence type="predicted"/>
<dbReference type="InterPro" id="IPR029016">
    <property type="entry name" value="GAF-like_dom_sf"/>
</dbReference>
<dbReference type="GO" id="GO:0043709">
    <property type="term" value="P:cell adhesion involved in single-species biofilm formation"/>
    <property type="evidence" value="ECO:0007669"/>
    <property type="project" value="TreeGrafter"/>
</dbReference>
<dbReference type="InterPro" id="IPR050469">
    <property type="entry name" value="Diguanylate_Cyclase"/>
</dbReference>
<dbReference type="Pfam" id="PF04340">
    <property type="entry name" value="DUF484"/>
    <property type="match status" value="1"/>
</dbReference>
<evidence type="ECO:0000256" key="1">
    <source>
        <dbReference type="ARBA" id="ARBA00012528"/>
    </source>
</evidence>
<organism evidence="4 5">
    <name type="scientific">Pseudoduganella namucuonensis</name>
    <dbReference type="NCBI Taxonomy" id="1035707"/>
    <lineage>
        <taxon>Bacteria</taxon>
        <taxon>Pseudomonadati</taxon>
        <taxon>Pseudomonadota</taxon>
        <taxon>Betaproteobacteria</taxon>
        <taxon>Burkholderiales</taxon>
        <taxon>Oxalobacteraceae</taxon>
        <taxon>Telluria group</taxon>
        <taxon>Pseudoduganella</taxon>
    </lineage>
</organism>
<dbReference type="GO" id="GO:0052621">
    <property type="term" value="F:diguanylate cyclase activity"/>
    <property type="evidence" value="ECO:0007669"/>
    <property type="project" value="UniProtKB-EC"/>
</dbReference>
<dbReference type="PANTHER" id="PTHR45138">
    <property type="entry name" value="REGULATORY COMPONENTS OF SENSORY TRANSDUCTION SYSTEM"/>
    <property type="match status" value="1"/>
</dbReference>
<accession>A0A1I7KDK3</accession>
<dbReference type="RefSeq" id="WP_093556857.1">
    <property type="nucleotide sequence ID" value="NZ_FPBO01000016.1"/>
</dbReference>
<dbReference type="AlphaFoldDB" id="A0A1I7KDK3"/>
<dbReference type="SUPFAM" id="SSF55781">
    <property type="entry name" value="GAF domain-like"/>
    <property type="match status" value="1"/>
</dbReference>
<dbReference type="Gene3D" id="3.30.450.40">
    <property type="match status" value="1"/>
</dbReference>
<evidence type="ECO:0000256" key="2">
    <source>
        <dbReference type="ARBA" id="ARBA00034247"/>
    </source>
</evidence>
<evidence type="ECO:0000313" key="4">
    <source>
        <dbReference type="EMBL" id="SFU95497.1"/>
    </source>
</evidence>
<evidence type="ECO:0000259" key="3">
    <source>
        <dbReference type="PROSITE" id="PS50887"/>
    </source>
</evidence>
<name>A0A1I7KDK3_9BURK</name>
<keyword evidence="5" id="KW-1185">Reference proteome</keyword>
<protein>
    <recommendedName>
        <fullName evidence="1">diguanylate cyclase</fullName>
        <ecNumber evidence="1">2.7.7.65</ecNumber>
    </recommendedName>
</protein>
<gene>
    <name evidence="4" type="ORF">SAMN05216552_101683</name>
</gene>